<keyword evidence="3" id="KW-1185">Reference proteome</keyword>
<sequence>MGNIPSIREYKNFVRDQKINKNNVLKPKFPKSEELENFVKTNESSKSSKHKNSNYEEEKFLIEI</sequence>
<name>A0ABV2AK53_9EUKA</name>
<comment type="caution">
    <text evidence="2">The sequence shown here is derived from an EMBL/GenBank/DDBJ whole genome shotgun (WGS) entry which is preliminary data.</text>
</comment>
<dbReference type="EMBL" id="JBDODL010000498">
    <property type="protein sequence ID" value="MES1920061.1"/>
    <property type="molecule type" value="Genomic_DNA"/>
</dbReference>
<proteinExistence type="predicted"/>
<evidence type="ECO:0000313" key="2">
    <source>
        <dbReference type="EMBL" id="MES1920061.1"/>
    </source>
</evidence>
<reference evidence="2 3" key="1">
    <citation type="journal article" date="2024" name="BMC Biol.">
        <title>Comparative genomics of Ascetosporea gives new insight into the evolutionary basis for animal parasitism in Rhizaria.</title>
        <authorList>
            <person name="Hiltunen Thoren M."/>
            <person name="Onut-Brannstrom I."/>
            <person name="Alfjorden A."/>
            <person name="Peckova H."/>
            <person name="Swords F."/>
            <person name="Hooper C."/>
            <person name="Holzer A.S."/>
            <person name="Bass D."/>
            <person name="Burki F."/>
        </authorList>
    </citation>
    <scope>NUCLEOTIDE SEQUENCE [LARGE SCALE GENOMIC DNA]</scope>
    <source>
        <strain evidence="2">20-A016</strain>
    </source>
</reference>
<accession>A0ABV2AK53</accession>
<evidence type="ECO:0000256" key="1">
    <source>
        <dbReference type="SAM" id="MobiDB-lite"/>
    </source>
</evidence>
<organism evidence="2 3">
    <name type="scientific">Bonamia ostreae</name>
    <dbReference type="NCBI Taxonomy" id="126728"/>
    <lineage>
        <taxon>Eukaryota</taxon>
        <taxon>Sar</taxon>
        <taxon>Rhizaria</taxon>
        <taxon>Endomyxa</taxon>
        <taxon>Ascetosporea</taxon>
        <taxon>Haplosporida</taxon>
        <taxon>Bonamia</taxon>
    </lineage>
</organism>
<evidence type="ECO:0000313" key="3">
    <source>
        <dbReference type="Proteomes" id="UP001439008"/>
    </source>
</evidence>
<feature type="region of interest" description="Disordered" evidence="1">
    <location>
        <begin position="35"/>
        <end position="64"/>
    </location>
</feature>
<dbReference type="Proteomes" id="UP001439008">
    <property type="component" value="Unassembled WGS sequence"/>
</dbReference>
<feature type="compositionally biased region" description="Basic and acidic residues" evidence="1">
    <location>
        <begin position="53"/>
        <end position="64"/>
    </location>
</feature>
<protein>
    <submittedName>
        <fullName evidence="2">Uncharacterized protein</fullName>
    </submittedName>
</protein>
<gene>
    <name evidence="2" type="ORF">MHBO_001784</name>
</gene>